<evidence type="ECO:0000313" key="3">
    <source>
        <dbReference type="Proteomes" id="UP000759131"/>
    </source>
</evidence>
<organism evidence="2">
    <name type="scientific">Medioppia subpectinata</name>
    <dbReference type="NCBI Taxonomy" id="1979941"/>
    <lineage>
        <taxon>Eukaryota</taxon>
        <taxon>Metazoa</taxon>
        <taxon>Ecdysozoa</taxon>
        <taxon>Arthropoda</taxon>
        <taxon>Chelicerata</taxon>
        <taxon>Arachnida</taxon>
        <taxon>Acari</taxon>
        <taxon>Acariformes</taxon>
        <taxon>Sarcoptiformes</taxon>
        <taxon>Oribatida</taxon>
        <taxon>Brachypylina</taxon>
        <taxon>Oppioidea</taxon>
        <taxon>Oppiidae</taxon>
        <taxon>Medioppia</taxon>
    </lineage>
</organism>
<dbReference type="EMBL" id="OC856959">
    <property type="protein sequence ID" value="CAD7624526.1"/>
    <property type="molecule type" value="Genomic_DNA"/>
</dbReference>
<dbReference type="AlphaFoldDB" id="A0A7R9KJZ2"/>
<sequence length="746" mass="83514">MIIPDQVIESKLGKIICYFIVTYETPEPSDVLTTDEYDMLTDIKHNTDTALSHARDQLLYLNSTLTRLKASGVKVLVLRIVYWELSLNIIDELMQQLLIERDVIDEYRVSNNNTRPEVQHVLNKLTRIIMALHSYVRERMGPAAIDDLALLSYKWPPPSQSVDQLTAEEYHIISEMRNTCDIAMKRARDQLLSLKSEAIDGLSRLKASTAQALALRTHFKEVKHTFVNALDLMADELSNTTDILNYRINNNKNITSLRNYWQRLDSQLKKAVNIETSFMVLSLRTHIGNRALKLIDELIVELLTQRDSLDDHHLRAGHKHYTQLLNESISFRINIEYPTNCIDPAHARASSNDTNIALAIDNRTEFRRLVNNIYVLCIRSTISRFDLNKPNEVGVCPIFRSMGSRDGFNHNTFNNNDTAHSPVNGTDTAHSPVNGTDTAHSPVNGTDTAHSPVNGTDTAHSPVNGTDTAHSPVNGTDTAHSPVNGTDTAHSPVNGTDTAHSPVNGTDTAHSPVNGTDTAHSPVNGTDTAHSPVNGTDTAHSPVNGTDTAHSPVNATETRKKKRPVLIILANNILTYETPELSDVLTDNEYHVLTQFRNKTNITLTEARDKTLALYMALTIERQSVAQLLPEFEKYYNTTLVKIYEELIQRLLTLRDAIDEHRSNTDNYQEFGIEATRVDNKVDQVYGFVKKYAEFKQLSKLCRNYSPVWRFVISRPTDGGVCPAAVGRGDGYGRHDVKGIGTPDHD</sequence>
<feature type="compositionally biased region" description="Polar residues" evidence="1">
    <location>
        <begin position="414"/>
        <end position="556"/>
    </location>
</feature>
<keyword evidence="3" id="KW-1185">Reference proteome</keyword>
<dbReference type="OrthoDB" id="6537333at2759"/>
<accession>A0A7R9KJZ2</accession>
<dbReference type="Proteomes" id="UP000759131">
    <property type="component" value="Unassembled WGS sequence"/>
</dbReference>
<feature type="region of interest" description="Disordered" evidence="1">
    <location>
        <begin position="414"/>
        <end position="559"/>
    </location>
</feature>
<proteinExistence type="predicted"/>
<name>A0A7R9KJZ2_9ACAR</name>
<gene>
    <name evidence="2" type="ORF">OSB1V03_LOCUS4970</name>
</gene>
<evidence type="ECO:0000256" key="1">
    <source>
        <dbReference type="SAM" id="MobiDB-lite"/>
    </source>
</evidence>
<reference evidence="2" key="1">
    <citation type="submission" date="2020-11" db="EMBL/GenBank/DDBJ databases">
        <authorList>
            <person name="Tran Van P."/>
        </authorList>
    </citation>
    <scope>NUCLEOTIDE SEQUENCE</scope>
</reference>
<protein>
    <submittedName>
        <fullName evidence="2">Uncharacterized protein</fullName>
    </submittedName>
</protein>
<dbReference type="EMBL" id="CAJPIZ010002384">
    <property type="protein sequence ID" value="CAG2104956.1"/>
    <property type="molecule type" value="Genomic_DNA"/>
</dbReference>
<evidence type="ECO:0000313" key="2">
    <source>
        <dbReference type="EMBL" id="CAD7624526.1"/>
    </source>
</evidence>